<accession>A0A165H5E6</accession>
<evidence type="ECO:0000259" key="2">
    <source>
        <dbReference type="Pfam" id="PF26118"/>
    </source>
</evidence>
<sequence>MSRSYRDIFEERDYYSPRRAYDDVEVLRRREPSRRREPEFLREDYGKTTSGPLVVREREEFLVIRPRSRVRERSRPREREVEKEDIIIRRGERPREIEKDEFIFRRGERPREREIERDDIVFRRVERETITIRRGEREEKKEEKKEPEPIREPPIHKEVITHLRTIDHGIERIPPPKPKSPSPPPRDWEEIEIRRRGSRPFYDDDIIIERETNRRHAQEARGRRRSLSGPRREREREIVDDVEIEADYYNRRAAERAYIGEAFNGATRDWAIVDVPPGTKRVQMDGIGGASQEVTWQRYNGVRRSKFIPEADEPPVPEEPRGRPAPRPRPEAMWTEITKDLVVREAIERMGYEFEETEYFFYVIEYLHYEDVLELVELSEDIRRDRRDRMYEIQWERERLNRPAVYDDRVFEREVIYEGRRPGRYR</sequence>
<dbReference type="AlphaFoldDB" id="A0A165H5E6"/>
<dbReference type="Proteomes" id="UP000076632">
    <property type="component" value="Unassembled WGS sequence"/>
</dbReference>
<name>A0A165H5E6_XYLHT</name>
<dbReference type="OrthoDB" id="5410752at2759"/>
<dbReference type="OMA" id="DFFYVME"/>
<feature type="region of interest" description="Disordered" evidence="1">
    <location>
        <begin position="309"/>
        <end position="330"/>
    </location>
</feature>
<proteinExistence type="predicted"/>
<feature type="region of interest" description="Disordered" evidence="1">
    <location>
        <begin position="209"/>
        <end position="235"/>
    </location>
</feature>
<feature type="compositionally biased region" description="Basic and acidic residues" evidence="1">
    <location>
        <begin position="136"/>
        <end position="171"/>
    </location>
</feature>
<keyword evidence="4" id="KW-1185">Reference proteome</keyword>
<evidence type="ECO:0000313" key="3">
    <source>
        <dbReference type="EMBL" id="KZF23009.1"/>
    </source>
</evidence>
<organism evidence="3 4">
    <name type="scientific">Xylona heveae (strain CBS 132557 / TC161)</name>
    <dbReference type="NCBI Taxonomy" id="1328760"/>
    <lineage>
        <taxon>Eukaryota</taxon>
        <taxon>Fungi</taxon>
        <taxon>Dikarya</taxon>
        <taxon>Ascomycota</taxon>
        <taxon>Pezizomycotina</taxon>
        <taxon>Xylonomycetes</taxon>
        <taxon>Xylonales</taxon>
        <taxon>Xylonaceae</taxon>
        <taxon>Xylona</taxon>
    </lineage>
</organism>
<dbReference type="InterPro" id="IPR058348">
    <property type="entry name" value="DUF8035"/>
</dbReference>
<feature type="region of interest" description="Disordered" evidence="1">
    <location>
        <begin position="136"/>
        <end position="194"/>
    </location>
</feature>
<dbReference type="EMBL" id="KV407458">
    <property type="protein sequence ID" value="KZF23009.1"/>
    <property type="molecule type" value="Genomic_DNA"/>
</dbReference>
<reference evidence="3 4" key="1">
    <citation type="journal article" date="2016" name="Fungal Biol.">
        <title>The genome of Xylona heveae provides a window into fungal endophytism.</title>
        <authorList>
            <person name="Gazis R."/>
            <person name="Kuo A."/>
            <person name="Riley R."/>
            <person name="LaButti K."/>
            <person name="Lipzen A."/>
            <person name="Lin J."/>
            <person name="Amirebrahimi M."/>
            <person name="Hesse C.N."/>
            <person name="Spatafora J.W."/>
            <person name="Henrissat B."/>
            <person name="Hainaut M."/>
            <person name="Grigoriev I.V."/>
            <person name="Hibbett D.S."/>
        </authorList>
    </citation>
    <scope>NUCLEOTIDE SEQUENCE [LARGE SCALE GENOMIC DNA]</scope>
    <source>
        <strain evidence="3 4">TC161</strain>
    </source>
</reference>
<evidence type="ECO:0000313" key="4">
    <source>
        <dbReference type="Proteomes" id="UP000076632"/>
    </source>
</evidence>
<dbReference type="GeneID" id="28894314"/>
<feature type="domain" description="DUF8035" evidence="2">
    <location>
        <begin position="332"/>
        <end position="384"/>
    </location>
</feature>
<dbReference type="RefSeq" id="XP_018188564.1">
    <property type="nucleotide sequence ID" value="XM_018329177.1"/>
</dbReference>
<dbReference type="InParanoid" id="A0A165H5E6"/>
<evidence type="ECO:0000256" key="1">
    <source>
        <dbReference type="SAM" id="MobiDB-lite"/>
    </source>
</evidence>
<protein>
    <recommendedName>
        <fullName evidence="2">DUF8035 domain-containing protein</fullName>
    </recommendedName>
</protein>
<feature type="compositionally biased region" description="Pro residues" evidence="1">
    <location>
        <begin position="173"/>
        <end position="185"/>
    </location>
</feature>
<gene>
    <name evidence="3" type="ORF">L228DRAFT_141364</name>
</gene>
<feature type="compositionally biased region" description="Basic and acidic residues" evidence="1">
    <location>
        <begin position="209"/>
        <end position="221"/>
    </location>
</feature>
<dbReference type="STRING" id="1328760.A0A165H5E6"/>
<dbReference type="Pfam" id="PF26118">
    <property type="entry name" value="DUF8035"/>
    <property type="match status" value="1"/>
</dbReference>